<name>A0A9R1UCM2_LACSA</name>
<feature type="compositionally biased region" description="Low complexity" evidence="7">
    <location>
        <begin position="286"/>
        <end position="305"/>
    </location>
</feature>
<dbReference type="AlphaFoldDB" id="A0A9R1UCM2"/>
<comment type="caution">
    <text evidence="10">The sequence shown here is derived from an EMBL/GenBank/DDBJ whole genome shotgun (WGS) entry which is preliminary data.</text>
</comment>
<dbReference type="SUPFAM" id="SSF54171">
    <property type="entry name" value="DNA-binding domain"/>
    <property type="match status" value="1"/>
</dbReference>
<dbReference type="SMART" id="SM00380">
    <property type="entry name" value="AP2"/>
    <property type="match status" value="1"/>
</dbReference>
<evidence type="ECO:0000256" key="3">
    <source>
        <dbReference type="ARBA" id="ARBA00023015"/>
    </source>
</evidence>
<keyword evidence="3" id="KW-0805">Transcription regulation</keyword>
<dbReference type="PANTHER" id="PTHR31190">
    <property type="entry name" value="DNA-BINDING DOMAIN"/>
    <property type="match status" value="1"/>
</dbReference>
<protein>
    <recommendedName>
        <fullName evidence="9">AP2/ERF domain-containing protein</fullName>
    </recommendedName>
</protein>
<dbReference type="FunFam" id="3.30.730.10:FF:000001">
    <property type="entry name" value="Ethylene-responsive transcription factor 2"/>
    <property type="match status" value="1"/>
</dbReference>
<dbReference type="PRINTS" id="PR00367">
    <property type="entry name" value="ETHRSPELEMNT"/>
</dbReference>
<evidence type="ECO:0000313" key="11">
    <source>
        <dbReference type="Proteomes" id="UP000235145"/>
    </source>
</evidence>
<dbReference type="EMBL" id="NBSK02000009">
    <property type="protein sequence ID" value="KAJ0184662.1"/>
    <property type="molecule type" value="Genomic_DNA"/>
</dbReference>
<keyword evidence="8" id="KW-1133">Transmembrane helix</keyword>
<evidence type="ECO:0000256" key="5">
    <source>
        <dbReference type="ARBA" id="ARBA00023163"/>
    </source>
</evidence>
<dbReference type="GO" id="GO:0006952">
    <property type="term" value="P:defense response"/>
    <property type="evidence" value="ECO:0007669"/>
    <property type="project" value="UniProtKB-KW"/>
</dbReference>
<evidence type="ECO:0000259" key="9">
    <source>
        <dbReference type="PROSITE" id="PS51032"/>
    </source>
</evidence>
<feature type="compositionally biased region" description="Low complexity" evidence="7">
    <location>
        <begin position="139"/>
        <end position="152"/>
    </location>
</feature>
<organism evidence="10 11">
    <name type="scientific">Lactuca sativa</name>
    <name type="common">Garden lettuce</name>
    <dbReference type="NCBI Taxonomy" id="4236"/>
    <lineage>
        <taxon>Eukaryota</taxon>
        <taxon>Viridiplantae</taxon>
        <taxon>Streptophyta</taxon>
        <taxon>Embryophyta</taxon>
        <taxon>Tracheophyta</taxon>
        <taxon>Spermatophyta</taxon>
        <taxon>Magnoliopsida</taxon>
        <taxon>eudicotyledons</taxon>
        <taxon>Gunneridae</taxon>
        <taxon>Pentapetalae</taxon>
        <taxon>asterids</taxon>
        <taxon>campanulids</taxon>
        <taxon>Asterales</taxon>
        <taxon>Asteraceae</taxon>
        <taxon>Cichorioideae</taxon>
        <taxon>Cichorieae</taxon>
        <taxon>Lactucinae</taxon>
        <taxon>Lactuca</taxon>
    </lineage>
</organism>
<evidence type="ECO:0000256" key="7">
    <source>
        <dbReference type="SAM" id="MobiDB-lite"/>
    </source>
</evidence>
<keyword evidence="6" id="KW-0539">Nucleus</keyword>
<evidence type="ECO:0000256" key="8">
    <source>
        <dbReference type="SAM" id="Phobius"/>
    </source>
</evidence>
<keyword evidence="8" id="KW-0472">Membrane</keyword>
<dbReference type="GO" id="GO:0003700">
    <property type="term" value="F:DNA-binding transcription factor activity"/>
    <property type="evidence" value="ECO:0007669"/>
    <property type="project" value="InterPro"/>
</dbReference>
<dbReference type="GO" id="GO:0009873">
    <property type="term" value="P:ethylene-activated signaling pathway"/>
    <property type="evidence" value="ECO:0007669"/>
    <property type="project" value="InterPro"/>
</dbReference>
<dbReference type="Gene3D" id="3.30.730.10">
    <property type="entry name" value="AP2/ERF domain"/>
    <property type="match status" value="1"/>
</dbReference>
<dbReference type="GO" id="GO:0005634">
    <property type="term" value="C:nucleus"/>
    <property type="evidence" value="ECO:0007669"/>
    <property type="project" value="UniProtKB-SubCell"/>
</dbReference>
<dbReference type="InterPro" id="IPR036955">
    <property type="entry name" value="AP2/ERF_dom_sf"/>
</dbReference>
<sequence>MLTPKSFFQSSQVNSILIFVLYPSPVLFIFLCYFMLVIKVANPRDSGDFFSSHPEKKNDELEGGGGAPPPPSPRLQLLPGMFTSEFSHSQEMSAMVAALTHVVSGQTSGSAGVGVGAGVSPTSFYGGAAALAAGVFSTDSPSSAYSSSSSGSFAGNKRVREQDETTVNQISEQHHRRFNEGREEEIPSAIITTTTTTTTAVNTGIQHNPTTEANQNEVAGERRRKYRGVRQRPWGKWAAEIRDPQKAARVWLGTFDTAEAAARAYDEAALRFRGNKAKLNFPENVTQLPPQQFQPTTTTTTIRQQPPSPPPLQPLYFRPQLQQYQLPDADYWQYSQLLQSPMNSHLQQPYETNLLQQIMFNASTMSSLNSQPFISNSSSSADIDPQFFPNQRLHYDYQQNMDGSTDFQAAPPSSWPCSGQFPPPNP</sequence>
<dbReference type="InterPro" id="IPR001471">
    <property type="entry name" value="AP2/ERF_dom"/>
</dbReference>
<keyword evidence="4" id="KW-0238">DNA-binding</keyword>
<dbReference type="Pfam" id="PF00847">
    <property type="entry name" value="AP2"/>
    <property type="match status" value="1"/>
</dbReference>
<dbReference type="InterPro" id="IPR016177">
    <property type="entry name" value="DNA-bd_dom_sf"/>
</dbReference>
<evidence type="ECO:0000256" key="4">
    <source>
        <dbReference type="ARBA" id="ARBA00023125"/>
    </source>
</evidence>
<evidence type="ECO:0000313" key="10">
    <source>
        <dbReference type="EMBL" id="KAJ0184662.1"/>
    </source>
</evidence>
<dbReference type="InterPro" id="IPR044808">
    <property type="entry name" value="ERF_plant"/>
</dbReference>
<keyword evidence="8" id="KW-0812">Transmembrane</keyword>
<dbReference type="PANTHER" id="PTHR31190:SF421">
    <property type="entry name" value="ETHYLENE-RESPONSIVE TRANSCRIPTION FACTOR ERF110"/>
    <property type="match status" value="1"/>
</dbReference>
<evidence type="ECO:0000256" key="6">
    <source>
        <dbReference type="ARBA" id="ARBA00023242"/>
    </source>
</evidence>
<proteinExistence type="predicted"/>
<dbReference type="PROSITE" id="PS51032">
    <property type="entry name" value="AP2_ERF"/>
    <property type="match status" value="1"/>
</dbReference>
<dbReference type="Proteomes" id="UP000235145">
    <property type="component" value="Unassembled WGS sequence"/>
</dbReference>
<dbReference type="GO" id="GO:0003677">
    <property type="term" value="F:DNA binding"/>
    <property type="evidence" value="ECO:0007669"/>
    <property type="project" value="UniProtKB-KW"/>
</dbReference>
<keyword evidence="2" id="KW-0611">Plant defense</keyword>
<feature type="region of interest" description="Disordered" evidence="7">
    <location>
        <begin position="402"/>
        <end position="426"/>
    </location>
</feature>
<comment type="subcellular location">
    <subcellularLocation>
        <location evidence="1">Nucleus</location>
    </subcellularLocation>
</comment>
<gene>
    <name evidence="10" type="ORF">LSAT_V11C900471160</name>
</gene>
<feature type="region of interest" description="Disordered" evidence="7">
    <location>
        <begin position="139"/>
        <end position="180"/>
    </location>
</feature>
<reference evidence="10 11" key="1">
    <citation type="journal article" date="2017" name="Nat. Commun.">
        <title>Genome assembly with in vitro proximity ligation data and whole-genome triplication in lettuce.</title>
        <authorList>
            <person name="Reyes-Chin-Wo S."/>
            <person name="Wang Z."/>
            <person name="Yang X."/>
            <person name="Kozik A."/>
            <person name="Arikit S."/>
            <person name="Song C."/>
            <person name="Xia L."/>
            <person name="Froenicke L."/>
            <person name="Lavelle D.O."/>
            <person name="Truco M.J."/>
            <person name="Xia R."/>
            <person name="Zhu S."/>
            <person name="Xu C."/>
            <person name="Xu H."/>
            <person name="Xu X."/>
            <person name="Cox K."/>
            <person name="Korf I."/>
            <person name="Meyers B.C."/>
            <person name="Michelmore R.W."/>
        </authorList>
    </citation>
    <scope>NUCLEOTIDE SEQUENCE [LARGE SCALE GENOMIC DNA]</scope>
    <source>
        <strain evidence="11">cv. Salinas</strain>
        <tissue evidence="10">Seedlings</tissue>
    </source>
</reference>
<feature type="region of interest" description="Disordered" evidence="7">
    <location>
        <begin position="50"/>
        <end position="74"/>
    </location>
</feature>
<accession>A0A9R1UCM2</accession>
<feature type="transmembrane region" description="Helical" evidence="8">
    <location>
        <begin position="16"/>
        <end position="36"/>
    </location>
</feature>
<dbReference type="CDD" id="cd00018">
    <property type="entry name" value="AP2"/>
    <property type="match status" value="1"/>
</dbReference>
<evidence type="ECO:0000256" key="1">
    <source>
        <dbReference type="ARBA" id="ARBA00004123"/>
    </source>
</evidence>
<feature type="domain" description="AP2/ERF" evidence="9">
    <location>
        <begin position="225"/>
        <end position="282"/>
    </location>
</feature>
<feature type="region of interest" description="Disordered" evidence="7">
    <location>
        <begin position="286"/>
        <end position="314"/>
    </location>
</feature>
<keyword evidence="11" id="KW-1185">Reference proteome</keyword>
<keyword evidence="5" id="KW-0804">Transcription</keyword>
<evidence type="ECO:0000256" key="2">
    <source>
        <dbReference type="ARBA" id="ARBA00022821"/>
    </source>
</evidence>
<dbReference type="OrthoDB" id="1930739at2759"/>